<dbReference type="InParanoid" id="K5X758"/>
<dbReference type="HOGENOM" id="CLU_006019_2_2_1"/>
<evidence type="ECO:0000313" key="5">
    <source>
        <dbReference type="EMBL" id="EKM58707.1"/>
    </source>
</evidence>
<evidence type="ECO:0000313" key="6">
    <source>
        <dbReference type="Proteomes" id="UP000008370"/>
    </source>
</evidence>
<name>K5X758_PHACS</name>
<gene>
    <name evidence="5" type="ORF">PHACADRAFT_253195</name>
</gene>
<dbReference type="KEGG" id="pco:PHACADRAFT_253195"/>
<dbReference type="Gene3D" id="4.10.240.10">
    <property type="entry name" value="Zn(2)-C6 fungal-type DNA-binding domain"/>
    <property type="match status" value="1"/>
</dbReference>
<feature type="compositionally biased region" description="Polar residues" evidence="3">
    <location>
        <begin position="657"/>
        <end position="669"/>
    </location>
</feature>
<evidence type="ECO:0000256" key="2">
    <source>
        <dbReference type="ARBA" id="ARBA00023242"/>
    </source>
</evidence>
<dbReference type="PROSITE" id="PS50048">
    <property type="entry name" value="ZN2_CY6_FUNGAL_2"/>
    <property type="match status" value="1"/>
</dbReference>
<keyword evidence="1" id="KW-0479">Metal-binding</keyword>
<dbReference type="CDD" id="cd12148">
    <property type="entry name" value="fungal_TF_MHR"/>
    <property type="match status" value="1"/>
</dbReference>
<dbReference type="GeneID" id="18915698"/>
<dbReference type="InterPro" id="IPR050987">
    <property type="entry name" value="AtrR-like"/>
</dbReference>
<dbReference type="OrthoDB" id="4456959at2759"/>
<feature type="region of interest" description="Disordered" evidence="3">
    <location>
        <begin position="811"/>
        <end position="841"/>
    </location>
</feature>
<dbReference type="GO" id="GO:0008270">
    <property type="term" value="F:zinc ion binding"/>
    <property type="evidence" value="ECO:0007669"/>
    <property type="project" value="InterPro"/>
</dbReference>
<sequence>MSSDGSDLATTTTAAEKAMKKRRVRACDQCRRRKVKCDGAEVNGSRCTNCVSFKYQCTYVAGTDKRFCDVEYVQNLEKELTEVRLLVRKLQYEIHALRNVSSNPSEFTNSAVSSSAWQTASGLPRTARLTPDAEDLLGEDTDEEILVEGFKSLNVKTEETHFLGRESNLMLIRKAIDLKQEYSQSPENSSPDRESGALSSQRPEFWDDATILIKPDPPYETFPEPPLMFELIDEFFLHLNSNFPLLHRPTLEAGIRAGLHRADEGFGATVLLVCAIGARFSSNPAVLVDGARNWHWAGWPWFAQVRDRRKLVPLAAVRLYDLQVTTLLAAYVAATAVPYAMYSIVGYGLRLAQDLGAHRRTTYPATPTVESELKKRAFWCLVAMDRGMCGSLGRPCTVQDEDFDLDLPIECDDEYWVTEDPALAFKQPPGKPSKVSFFVRILRLGSLHAYTLRNLYSLRAMARVRSDPQWAQQLVSELDSELNKWVDSIPDHLKWDADQSSLLFVNQSALLYPAYYGLQIAVHRPFIPMPRKPSPLSFPSLAICTNAARSTIHVLDKHYTRLGTALFHHWHQLSLITAAIILLLNIWYSKHTGLSVDIAKEMQDVKKALNMLQALESRWNTAGRFWDILHDLANFVDVPGQQKDPLHQKRRREDDGNSSSAEQDASFQASGAPHPSRDIAGSRRAEQYQQSALSPGATSGAPAFSATEFDFTLPVHSDELGRLPCAGEFDFTDMSTQETWQPLEDMAFTASQPFDTSMRMGSVPQGAGTNLDLDAIFSDLLPVASYEDAFAALTQTAPQYPAPFFARPVQPGSSTLPSHPAFHAAPGPSAGTSGAPLAEAGPPLWGAGPGGSSWNSSQYLPPNGGFSHRTGSM</sequence>
<organism evidence="5 6">
    <name type="scientific">Phanerochaete carnosa (strain HHB-10118-sp)</name>
    <name type="common">White-rot fungus</name>
    <name type="synonym">Peniophora carnosa</name>
    <dbReference type="NCBI Taxonomy" id="650164"/>
    <lineage>
        <taxon>Eukaryota</taxon>
        <taxon>Fungi</taxon>
        <taxon>Dikarya</taxon>
        <taxon>Basidiomycota</taxon>
        <taxon>Agaricomycotina</taxon>
        <taxon>Agaricomycetes</taxon>
        <taxon>Polyporales</taxon>
        <taxon>Phanerochaetaceae</taxon>
        <taxon>Phanerochaete</taxon>
    </lineage>
</organism>
<dbReference type="Pfam" id="PF04082">
    <property type="entry name" value="Fungal_trans"/>
    <property type="match status" value="1"/>
</dbReference>
<feature type="compositionally biased region" description="Low complexity" evidence="3">
    <location>
        <begin position="824"/>
        <end position="841"/>
    </location>
</feature>
<feature type="domain" description="Zn(2)-C6 fungal-type" evidence="4">
    <location>
        <begin position="26"/>
        <end position="59"/>
    </location>
</feature>
<dbReference type="SMART" id="SM00906">
    <property type="entry name" value="Fungal_trans"/>
    <property type="match status" value="1"/>
</dbReference>
<keyword evidence="6" id="KW-1185">Reference proteome</keyword>
<dbReference type="CDD" id="cd00067">
    <property type="entry name" value="GAL4"/>
    <property type="match status" value="1"/>
</dbReference>
<dbReference type="Proteomes" id="UP000008370">
    <property type="component" value="Unassembled WGS sequence"/>
</dbReference>
<dbReference type="InterPro" id="IPR007219">
    <property type="entry name" value="XnlR_reg_dom"/>
</dbReference>
<feature type="region of interest" description="Disordered" evidence="3">
    <location>
        <begin position="640"/>
        <end position="701"/>
    </location>
</feature>
<accession>K5X758</accession>
<evidence type="ECO:0000259" key="4">
    <source>
        <dbReference type="PROSITE" id="PS50048"/>
    </source>
</evidence>
<dbReference type="GO" id="GO:0000981">
    <property type="term" value="F:DNA-binding transcription factor activity, RNA polymerase II-specific"/>
    <property type="evidence" value="ECO:0007669"/>
    <property type="project" value="InterPro"/>
</dbReference>
<dbReference type="RefSeq" id="XP_007394005.1">
    <property type="nucleotide sequence ID" value="XM_007393943.1"/>
</dbReference>
<protein>
    <recommendedName>
        <fullName evidence="4">Zn(2)-C6 fungal-type domain-containing protein</fullName>
    </recommendedName>
</protein>
<feature type="compositionally biased region" description="Basic and acidic residues" evidence="3">
    <location>
        <begin position="644"/>
        <end position="655"/>
    </location>
</feature>
<reference evidence="5 6" key="1">
    <citation type="journal article" date="2012" name="BMC Genomics">
        <title>Comparative genomics of the white-rot fungi, Phanerochaete carnosa and P. chrysosporium, to elucidate the genetic basis of the distinct wood types they colonize.</title>
        <authorList>
            <person name="Suzuki H."/>
            <person name="MacDonald J."/>
            <person name="Syed K."/>
            <person name="Salamov A."/>
            <person name="Hori C."/>
            <person name="Aerts A."/>
            <person name="Henrissat B."/>
            <person name="Wiebenga A."/>
            <person name="vanKuyk P.A."/>
            <person name="Barry K."/>
            <person name="Lindquist E."/>
            <person name="LaButti K."/>
            <person name="Lapidus A."/>
            <person name="Lucas S."/>
            <person name="Coutinho P."/>
            <person name="Gong Y."/>
            <person name="Samejima M."/>
            <person name="Mahadevan R."/>
            <person name="Abou-Zaid M."/>
            <person name="de Vries R.P."/>
            <person name="Igarashi K."/>
            <person name="Yadav J.S."/>
            <person name="Grigoriev I.V."/>
            <person name="Master E.R."/>
        </authorList>
    </citation>
    <scope>NUCLEOTIDE SEQUENCE [LARGE SCALE GENOMIC DNA]</scope>
    <source>
        <strain evidence="5 6">HHB-10118-sp</strain>
    </source>
</reference>
<dbReference type="GO" id="GO:0003677">
    <property type="term" value="F:DNA binding"/>
    <property type="evidence" value="ECO:0007669"/>
    <property type="project" value="InterPro"/>
</dbReference>
<dbReference type="SMART" id="SM00066">
    <property type="entry name" value="GAL4"/>
    <property type="match status" value="1"/>
</dbReference>
<dbReference type="Pfam" id="PF00172">
    <property type="entry name" value="Zn_clus"/>
    <property type="match status" value="1"/>
</dbReference>
<feature type="compositionally biased region" description="Polar residues" evidence="3">
    <location>
        <begin position="687"/>
        <end position="697"/>
    </location>
</feature>
<dbReference type="GO" id="GO:0006351">
    <property type="term" value="P:DNA-templated transcription"/>
    <property type="evidence" value="ECO:0007669"/>
    <property type="project" value="InterPro"/>
</dbReference>
<proteinExistence type="predicted"/>
<evidence type="ECO:0000256" key="1">
    <source>
        <dbReference type="ARBA" id="ARBA00022723"/>
    </source>
</evidence>
<dbReference type="PROSITE" id="PS00463">
    <property type="entry name" value="ZN2_CY6_FUNGAL_1"/>
    <property type="match status" value="1"/>
</dbReference>
<keyword evidence="2" id="KW-0539">Nucleus</keyword>
<feature type="region of interest" description="Disordered" evidence="3">
    <location>
        <begin position="181"/>
        <end position="201"/>
    </location>
</feature>
<dbReference type="SUPFAM" id="SSF57701">
    <property type="entry name" value="Zn2/Cys6 DNA-binding domain"/>
    <property type="match status" value="1"/>
</dbReference>
<dbReference type="InterPro" id="IPR001138">
    <property type="entry name" value="Zn2Cys6_DnaBD"/>
</dbReference>
<dbReference type="InterPro" id="IPR036864">
    <property type="entry name" value="Zn2-C6_fun-type_DNA-bd_sf"/>
</dbReference>
<dbReference type="PANTHER" id="PTHR46910">
    <property type="entry name" value="TRANSCRIPTION FACTOR PDR1"/>
    <property type="match status" value="1"/>
</dbReference>
<dbReference type="EMBL" id="JH930470">
    <property type="protein sequence ID" value="EKM58707.1"/>
    <property type="molecule type" value="Genomic_DNA"/>
</dbReference>
<feature type="compositionally biased region" description="Basic and acidic residues" evidence="3">
    <location>
        <begin position="675"/>
        <end position="686"/>
    </location>
</feature>
<evidence type="ECO:0000256" key="3">
    <source>
        <dbReference type="SAM" id="MobiDB-lite"/>
    </source>
</evidence>
<dbReference type="AlphaFoldDB" id="K5X758"/>
<dbReference type="PANTHER" id="PTHR46910:SF38">
    <property type="entry name" value="ZN(2)-C6 FUNGAL-TYPE DOMAIN-CONTAINING PROTEIN"/>
    <property type="match status" value="1"/>
</dbReference>